<dbReference type="EMBL" id="RZIJ01000018">
    <property type="protein sequence ID" value="RUQ67165.1"/>
    <property type="molecule type" value="Genomic_DNA"/>
</dbReference>
<feature type="region of interest" description="Disordered" evidence="1">
    <location>
        <begin position="1"/>
        <end position="72"/>
    </location>
</feature>
<dbReference type="AlphaFoldDB" id="A0A433J4P2"/>
<dbReference type="RefSeq" id="WP_127001535.1">
    <property type="nucleotide sequence ID" value="NZ_CP173190.1"/>
</dbReference>
<evidence type="ECO:0000313" key="2">
    <source>
        <dbReference type="EMBL" id="RUQ67165.1"/>
    </source>
</evidence>
<keyword evidence="3" id="KW-1185">Reference proteome</keyword>
<sequence length="72" mass="8069">MATEHERSPEHKKAHDLAEQALDQAAEGNAGKARDLIEEAKSIDPRIGEEMSREAKEDQRQADKALRDSSDR</sequence>
<name>A0A433J4P2_9PROT</name>
<proteinExistence type="predicted"/>
<evidence type="ECO:0000313" key="3">
    <source>
        <dbReference type="Proteomes" id="UP000280346"/>
    </source>
</evidence>
<organism evidence="2 3">
    <name type="scientific">Azospirillum doebereinerae</name>
    <dbReference type="NCBI Taxonomy" id="92933"/>
    <lineage>
        <taxon>Bacteria</taxon>
        <taxon>Pseudomonadati</taxon>
        <taxon>Pseudomonadota</taxon>
        <taxon>Alphaproteobacteria</taxon>
        <taxon>Rhodospirillales</taxon>
        <taxon>Azospirillaceae</taxon>
        <taxon>Azospirillum</taxon>
    </lineage>
</organism>
<feature type="compositionally biased region" description="Basic and acidic residues" evidence="1">
    <location>
        <begin position="1"/>
        <end position="18"/>
    </location>
</feature>
<dbReference type="Proteomes" id="UP000280346">
    <property type="component" value="Unassembled WGS sequence"/>
</dbReference>
<gene>
    <name evidence="2" type="ORF">EJ913_21045</name>
</gene>
<reference evidence="2 3" key="1">
    <citation type="submission" date="2018-12" db="EMBL/GenBank/DDBJ databases">
        <authorList>
            <person name="Yang Y."/>
        </authorList>
    </citation>
    <scope>NUCLEOTIDE SEQUENCE [LARGE SCALE GENOMIC DNA]</scope>
    <source>
        <strain evidence="2 3">GSF71</strain>
    </source>
</reference>
<feature type="compositionally biased region" description="Basic and acidic residues" evidence="1">
    <location>
        <begin position="32"/>
        <end position="72"/>
    </location>
</feature>
<protein>
    <recommendedName>
        <fullName evidence="4">Tetratricopeptide repeat protein</fullName>
    </recommendedName>
</protein>
<evidence type="ECO:0008006" key="4">
    <source>
        <dbReference type="Google" id="ProtNLM"/>
    </source>
</evidence>
<comment type="caution">
    <text evidence="2">The sequence shown here is derived from an EMBL/GenBank/DDBJ whole genome shotgun (WGS) entry which is preliminary data.</text>
</comment>
<dbReference type="OrthoDB" id="7306796at2"/>
<evidence type="ECO:0000256" key="1">
    <source>
        <dbReference type="SAM" id="MobiDB-lite"/>
    </source>
</evidence>
<accession>A0A433J4P2</accession>